<proteinExistence type="predicted"/>
<dbReference type="Proteomes" id="UP000749471">
    <property type="component" value="Unassembled WGS sequence"/>
</dbReference>
<keyword evidence="2" id="KW-1185">Reference proteome</keyword>
<organism evidence="1 2">
    <name type="scientific">Tissierella simiarum</name>
    <dbReference type="NCBI Taxonomy" id="2841534"/>
    <lineage>
        <taxon>Bacteria</taxon>
        <taxon>Bacillati</taxon>
        <taxon>Bacillota</taxon>
        <taxon>Tissierellia</taxon>
        <taxon>Tissierellales</taxon>
        <taxon>Tissierellaceae</taxon>
        <taxon>Tissierella</taxon>
    </lineage>
</organism>
<sequence length="397" mass="44375">MGSKALSYTHTIDVDKEISDVRLKKDTALCSKKLDLRIDFSSAKAPTRLKRHLFCILKALCGSKEARTNVELVAYIESTIEILLLYTYFIKYKKGVLIMKKIQVYHVDAFTDQIFGGNAAGVVPEAVGLNEHDMQKIARELNLSETAFLFPSNDKNYDYVVRYFTPSREVDFCGHATVGLSWVMAMEYGWMEKASQIRLKTNIGIVPVEWSMQEKKLNSVVMTQVAPKTKQFEVDKEEICRVVGINPMDIDDKYPIRLAYTGNWHLLIPVKNSKAIDASVPIFEELKDLNLKLDVITTHLFSFNSFDERYKIYTRDFAPAIGIAEDPVTGAANGALAGYLVLENILDPKTDHEFTIAQGHAAGRPGELTIKIIAGKTNPTIKVGGKATISINGTINL</sequence>
<dbReference type="EMBL" id="JAHLPM010000025">
    <property type="protein sequence ID" value="MBU5440115.1"/>
    <property type="molecule type" value="Genomic_DNA"/>
</dbReference>
<dbReference type="RefSeq" id="WP_216522089.1">
    <property type="nucleotide sequence ID" value="NZ_JAHLPM010000025.1"/>
</dbReference>
<accession>A0ABS6EB09</accession>
<dbReference type="PANTHER" id="PTHR13774">
    <property type="entry name" value="PHENAZINE BIOSYNTHESIS PROTEIN"/>
    <property type="match status" value="1"/>
</dbReference>
<name>A0ABS6EB09_9FIRM</name>
<evidence type="ECO:0000313" key="1">
    <source>
        <dbReference type="EMBL" id="MBU5440115.1"/>
    </source>
</evidence>
<gene>
    <name evidence="1" type="ORF">KQI42_19150</name>
</gene>
<comment type="caution">
    <text evidence="1">The sequence shown here is derived from an EMBL/GenBank/DDBJ whole genome shotgun (WGS) entry which is preliminary data.</text>
</comment>
<reference evidence="1 2" key="1">
    <citation type="submission" date="2021-06" db="EMBL/GenBank/DDBJ databases">
        <authorList>
            <person name="Sun Q."/>
            <person name="Li D."/>
        </authorList>
    </citation>
    <scope>NUCLEOTIDE SEQUENCE [LARGE SCALE GENOMIC DNA]</scope>
    <source>
        <strain evidence="1 2">MSJ-40</strain>
    </source>
</reference>
<evidence type="ECO:0000313" key="2">
    <source>
        <dbReference type="Proteomes" id="UP000749471"/>
    </source>
</evidence>
<dbReference type="NCBIfam" id="TIGR00654">
    <property type="entry name" value="PhzF_family"/>
    <property type="match status" value="1"/>
</dbReference>
<protein>
    <submittedName>
        <fullName evidence="1">PhzF family phenazine biosynthesis protein</fullName>
    </submittedName>
</protein>
<dbReference type="InterPro" id="IPR003719">
    <property type="entry name" value="Phenazine_PhzF-like"/>
</dbReference>
<dbReference type="Pfam" id="PF02567">
    <property type="entry name" value="PhzC-PhzF"/>
    <property type="match status" value="1"/>
</dbReference>